<dbReference type="PANTHER" id="PTHR12383:SF16">
    <property type="entry name" value="MITOCHONDRIAL INNER MEMBRANE PROTEASE SUBUNIT 1"/>
    <property type="match status" value="1"/>
</dbReference>
<evidence type="ECO:0000256" key="2">
    <source>
        <dbReference type="ARBA" id="ARBA00022801"/>
    </source>
</evidence>
<evidence type="ECO:0000313" key="5">
    <source>
        <dbReference type="EMBL" id="RFS48110.1"/>
    </source>
</evidence>
<keyword evidence="3" id="KW-0472">Membrane</keyword>
<dbReference type="OrthoDB" id="1467636at2"/>
<keyword evidence="6" id="KW-1185">Reference proteome</keyword>
<sequence length="152" mass="16468">MPVTRLRRPLSAVLVTGPSMAPTLRHGDAVLVRPGGRATRPGDVVVAVFRSRPDLLVVKRAVRPTDGGWWLYGDNELVTDDSRAYGVADVLGRVVLRYWPRPGRLPPPQPLWPCSPPALRGVTMLGKCLGDPRTSCRRSLASPCAPTGRPSC</sequence>
<evidence type="ECO:0000259" key="4">
    <source>
        <dbReference type="Pfam" id="PF00717"/>
    </source>
</evidence>
<evidence type="ECO:0000256" key="1">
    <source>
        <dbReference type="ARBA" id="ARBA00004370"/>
    </source>
</evidence>
<proteinExistence type="predicted"/>
<gene>
    <name evidence="5" type="ORF">D0Q02_01030</name>
</gene>
<dbReference type="AlphaFoldDB" id="A0A372G5W3"/>
<dbReference type="CDD" id="cd06462">
    <property type="entry name" value="Peptidase_S24_S26"/>
    <property type="match status" value="1"/>
</dbReference>
<dbReference type="PANTHER" id="PTHR12383">
    <property type="entry name" value="PROTEASE FAMILY S26 MITOCHONDRIAL INNER MEMBRANE PROTEASE-RELATED"/>
    <property type="match status" value="1"/>
</dbReference>
<protein>
    <recommendedName>
        <fullName evidence="4">Peptidase S24/S26A/S26B/S26C domain-containing protein</fullName>
    </recommendedName>
</protein>
<dbReference type="InterPro" id="IPR015927">
    <property type="entry name" value="Peptidase_S24_S26A/B/C"/>
</dbReference>
<dbReference type="GO" id="GO:0016020">
    <property type="term" value="C:membrane"/>
    <property type="evidence" value="ECO:0007669"/>
    <property type="project" value="UniProtKB-SubCell"/>
</dbReference>
<keyword evidence="2" id="KW-0378">Hydrolase</keyword>
<comment type="subcellular location">
    <subcellularLocation>
        <location evidence="1">Membrane</location>
    </subcellularLocation>
</comment>
<dbReference type="Gene3D" id="2.10.109.10">
    <property type="entry name" value="Umud Fragment, subunit A"/>
    <property type="match status" value="1"/>
</dbReference>
<dbReference type="InterPro" id="IPR036286">
    <property type="entry name" value="LexA/Signal_pep-like_sf"/>
</dbReference>
<dbReference type="EMBL" id="QVFU01000001">
    <property type="protein sequence ID" value="RFS48110.1"/>
    <property type="molecule type" value="Genomic_DNA"/>
</dbReference>
<dbReference type="Pfam" id="PF00717">
    <property type="entry name" value="Peptidase_S24"/>
    <property type="match status" value="1"/>
</dbReference>
<dbReference type="Proteomes" id="UP000262621">
    <property type="component" value="Unassembled WGS sequence"/>
</dbReference>
<dbReference type="SUPFAM" id="SSF51306">
    <property type="entry name" value="LexA/Signal peptidase"/>
    <property type="match status" value="1"/>
</dbReference>
<accession>A0A372G5W3</accession>
<name>A0A372G5W3_9ACTN</name>
<reference evidence="5 6" key="1">
    <citation type="submission" date="2018-08" db="EMBL/GenBank/DDBJ databases">
        <title>Verrucosispora craniellae sp. nov., isolated from a marine sponge in the South China Sea.</title>
        <authorList>
            <person name="Li L."/>
            <person name="Lin H.W."/>
        </authorList>
    </citation>
    <scope>NUCLEOTIDE SEQUENCE [LARGE SCALE GENOMIC DNA]</scope>
    <source>
        <strain evidence="5 6">LHW63014</strain>
    </source>
</reference>
<evidence type="ECO:0000313" key="6">
    <source>
        <dbReference type="Proteomes" id="UP000262621"/>
    </source>
</evidence>
<dbReference type="GO" id="GO:0016787">
    <property type="term" value="F:hydrolase activity"/>
    <property type="evidence" value="ECO:0007669"/>
    <property type="project" value="UniProtKB-KW"/>
</dbReference>
<feature type="domain" description="Peptidase S24/S26A/S26B/S26C" evidence="4">
    <location>
        <begin position="10"/>
        <end position="94"/>
    </location>
</feature>
<organism evidence="5 6">
    <name type="scientific">Micromonospora craniellae</name>
    <dbReference type="NCBI Taxonomy" id="2294034"/>
    <lineage>
        <taxon>Bacteria</taxon>
        <taxon>Bacillati</taxon>
        <taxon>Actinomycetota</taxon>
        <taxon>Actinomycetes</taxon>
        <taxon>Micromonosporales</taxon>
        <taxon>Micromonosporaceae</taxon>
        <taxon>Micromonospora</taxon>
    </lineage>
</organism>
<evidence type="ECO:0000256" key="3">
    <source>
        <dbReference type="ARBA" id="ARBA00023136"/>
    </source>
</evidence>
<comment type="caution">
    <text evidence="5">The sequence shown here is derived from an EMBL/GenBank/DDBJ whole genome shotgun (WGS) entry which is preliminary data.</text>
</comment>
<dbReference type="InterPro" id="IPR052064">
    <property type="entry name" value="Mito_IMP1_subunit"/>
</dbReference>